<dbReference type="Proteomes" id="UP000304214">
    <property type="component" value="Segment"/>
</dbReference>
<sequence length="122" mass="13969">MIKRRNGAIPRKTLDARHKQDVLDEFERPLTPVTIPFKIYKCTVQPYVGDTFQLAPDGFQGKDVFTLFTETLLTRGKEGSLIKPDEVNINGVWFRVVKVKPWQVGLIPHYECIVVELDEGLV</sequence>
<reference evidence="1 2" key="1">
    <citation type="submission" date="2019-03" db="EMBL/GenBank/DDBJ databases">
        <title>Genomic and seasonal variations among aquatic phages infecting the Baltic Sea Gammaproteobacteria Rheinheimera sp. bal341.</title>
        <authorList>
            <person name="Nilsson E."/>
            <person name="Li K."/>
            <person name="Fridlund J."/>
            <person name="Sulcius S."/>
            <person name="Bunse C."/>
            <person name="Karlsson C.M.G."/>
            <person name="Lindh M."/>
            <person name="Lundin D."/>
            <person name="Pinhassi J."/>
            <person name="Holmfeldt K."/>
        </authorList>
    </citation>
    <scope>NUCLEOTIDE SEQUENCE [LARGE SCALE GENOMIC DNA]</scope>
</reference>
<dbReference type="EMBL" id="MK719701">
    <property type="protein sequence ID" value="QCQ57953.1"/>
    <property type="molecule type" value="Genomic_DNA"/>
</dbReference>
<proteinExistence type="predicted"/>
<organism evidence="1 2">
    <name type="scientific">Rheinheimera phage vB_RspM_Barba1A</name>
    <dbReference type="NCBI Taxonomy" id="2565659"/>
    <lineage>
        <taxon>Viruses</taxon>
        <taxon>Duplodnaviria</taxon>
        <taxon>Heunggongvirae</taxon>
        <taxon>Uroviricota</taxon>
        <taxon>Caudoviricetes</taxon>
        <taxon>Barbavirus</taxon>
        <taxon>Barbavirus barba18A</taxon>
    </lineage>
</organism>
<protein>
    <recommendedName>
        <fullName evidence="3">Minor capsid protein</fullName>
    </recommendedName>
</protein>
<name>A0A4P8MVU5_9CAUD</name>
<evidence type="ECO:0000313" key="2">
    <source>
        <dbReference type="Proteomes" id="UP000304214"/>
    </source>
</evidence>
<gene>
    <name evidence="1" type="ORF">Barba1A_gp102</name>
</gene>
<evidence type="ECO:0008006" key="3">
    <source>
        <dbReference type="Google" id="ProtNLM"/>
    </source>
</evidence>
<accession>A0A4P8MVU5</accession>
<evidence type="ECO:0000313" key="1">
    <source>
        <dbReference type="EMBL" id="QCQ57953.1"/>
    </source>
</evidence>